<protein>
    <recommendedName>
        <fullName evidence="3">Vacuolar protein sorting/targeting protein 10</fullName>
    </recommendedName>
</protein>
<name>A0A0C2NF44_THEKT</name>
<proteinExistence type="predicted"/>
<reference evidence="1 2" key="1">
    <citation type="journal article" date="2014" name="Genome Biol. Evol.">
        <title>The genome of the myxosporean Thelohanellus kitauei shows adaptations to nutrient acquisition within its fish host.</title>
        <authorList>
            <person name="Yang Y."/>
            <person name="Xiong J."/>
            <person name="Zhou Z."/>
            <person name="Huo F."/>
            <person name="Miao W."/>
            <person name="Ran C."/>
            <person name="Liu Y."/>
            <person name="Zhang J."/>
            <person name="Feng J."/>
            <person name="Wang M."/>
            <person name="Wang M."/>
            <person name="Wang L."/>
            <person name="Yao B."/>
        </authorList>
    </citation>
    <scope>NUCLEOTIDE SEQUENCE [LARGE SCALE GENOMIC DNA]</scope>
    <source>
        <strain evidence="1">Wuqing</strain>
    </source>
</reference>
<keyword evidence="2" id="KW-1185">Reference proteome</keyword>
<accession>A0A0C2NF44</accession>
<dbReference type="Proteomes" id="UP000031668">
    <property type="component" value="Unassembled WGS sequence"/>
</dbReference>
<organism evidence="1 2">
    <name type="scientific">Thelohanellus kitauei</name>
    <name type="common">Myxosporean</name>
    <dbReference type="NCBI Taxonomy" id="669202"/>
    <lineage>
        <taxon>Eukaryota</taxon>
        <taxon>Metazoa</taxon>
        <taxon>Cnidaria</taxon>
        <taxon>Myxozoa</taxon>
        <taxon>Myxosporea</taxon>
        <taxon>Bivalvulida</taxon>
        <taxon>Platysporina</taxon>
        <taxon>Myxobolidae</taxon>
        <taxon>Thelohanellus</taxon>
    </lineage>
</organism>
<evidence type="ECO:0000313" key="2">
    <source>
        <dbReference type="Proteomes" id="UP000031668"/>
    </source>
</evidence>
<evidence type="ECO:0000313" key="1">
    <source>
        <dbReference type="EMBL" id="KII72607.1"/>
    </source>
</evidence>
<gene>
    <name evidence="1" type="ORF">RF11_06439</name>
</gene>
<sequence length="270" mass="30722">MAEMKDLNFAKISARIFGKDTTYSVDSGQVAKFEYFVSVDDQLPGTIYISQMITFKNALVDFDKLSAVSYNYGKSFIPLRYMKSQKQIGWSSCKMFIPPHGDSLKEAIQTAQHNPLLMVAKIVIKQKDENASSKFMVSNDAGYTWKDGGSWEDLNLGINGHKLKYLIVGEKAAKYKFFTLIYSEEWPDVGFAVVDFTKLFRMFLSYLEQKCKPTDYKVVTPGVGRMHSCFNGGKNFLYSKKSHDLCEGSIHSLPKIQPVPCNCTQMDYKW</sequence>
<evidence type="ECO:0008006" key="3">
    <source>
        <dbReference type="Google" id="ProtNLM"/>
    </source>
</evidence>
<dbReference type="AlphaFoldDB" id="A0A0C2NF44"/>
<dbReference type="EMBL" id="JWZT01001161">
    <property type="protein sequence ID" value="KII72607.1"/>
    <property type="molecule type" value="Genomic_DNA"/>
</dbReference>
<comment type="caution">
    <text evidence="1">The sequence shown here is derived from an EMBL/GenBank/DDBJ whole genome shotgun (WGS) entry which is preliminary data.</text>
</comment>